<dbReference type="STRING" id="542762.A0A4S4D1L7"/>
<reference evidence="1 2" key="1">
    <citation type="journal article" date="2018" name="Proc. Natl. Acad. Sci. U.S.A.">
        <title>Draft genome sequence of Camellia sinensis var. sinensis provides insights into the evolution of the tea genome and tea quality.</title>
        <authorList>
            <person name="Wei C."/>
            <person name="Yang H."/>
            <person name="Wang S."/>
            <person name="Zhao J."/>
            <person name="Liu C."/>
            <person name="Gao L."/>
            <person name="Xia E."/>
            <person name="Lu Y."/>
            <person name="Tai Y."/>
            <person name="She G."/>
            <person name="Sun J."/>
            <person name="Cao H."/>
            <person name="Tong W."/>
            <person name="Gao Q."/>
            <person name="Li Y."/>
            <person name="Deng W."/>
            <person name="Jiang X."/>
            <person name="Wang W."/>
            <person name="Chen Q."/>
            <person name="Zhang S."/>
            <person name="Li H."/>
            <person name="Wu J."/>
            <person name="Wang P."/>
            <person name="Li P."/>
            <person name="Shi C."/>
            <person name="Zheng F."/>
            <person name="Jian J."/>
            <person name="Huang B."/>
            <person name="Shan D."/>
            <person name="Shi M."/>
            <person name="Fang C."/>
            <person name="Yue Y."/>
            <person name="Li F."/>
            <person name="Li D."/>
            <person name="Wei S."/>
            <person name="Han B."/>
            <person name="Jiang C."/>
            <person name="Yin Y."/>
            <person name="Xia T."/>
            <person name="Zhang Z."/>
            <person name="Bennetzen J.L."/>
            <person name="Zhao S."/>
            <person name="Wan X."/>
        </authorList>
    </citation>
    <scope>NUCLEOTIDE SEQUENCE [LARGE SCALE GENOMIC DNA]</scope>
    <source>
        <strain evidence="2">cv. Shuchazao</strain>
        <tissue evidence="1">Leaf</tissue>
    </source>
</reference>
<protein>
    <submittedName>
        <fullName evidence="1">Uncharacterized protein</fullName>
    </submittedName>
</protein>
<evidence type="ECO:0000313" key="2">
    <source>
        <dbReference type="Proteomes" id="UP000306102"/>
    </source>
</evidence>
<dbReference type="AlphaFoldDB" id="A0A4S4D1L7"/>
<dbReference type="EMBL" id="SDRB02013405">
    <property type="protein sequence ID" value="THF94985.1"/>
    <property type="molecule type" value="Genomic_DNA"/>
</dbReference>
<dbReference type="PANTHER" id="PTHR47389:SF4">
    <property type="entry name" value="OS09G0436400 PROTEIN"/>
    <property type="match status" value="1"/>
</dbReference>
<evidence type="ECO:0000313" key="1">
    <source>
        <dbReference type="EMBL" id="THF94985.1"/>
    </source>
</evidence>
<proteinExistence type="predicted"/>
<dbReference type="PANTHER" id="PTHR47389">
    <property type="entry name" value="OS09G0436400 PROTEIN"/>
    <property type="match status" value="1"/>
</dbReference>
<accession>A0A4S4D1L7</accession>
<sequence>MMQGLKMEMRIQLRMEIQDMTDRKRLAFHHFHFNIATISIETDVALPTAIIRPLDDSISIDPRDMVVAIGRSCGRTHALMAAPGKFRKSRRPWHGMEMTNLYAASVGKLEKIISKFNISKGILVEEAHQGAEGLLGLKCKARRASLQQGAAFQ</sequence>
<dbReference type="Proteomes" id="UP000306102">
    <property type="component" value="Unassembled WGS sequence"/>
</dbReference>
<name>A0A4S4D1L7_CAMSN</name>
<comment type="caution">
    <text evidence="1">The sequence shown here is derived from an EMBL/GenBank/DDBJ whole genome shotgun (WGS) entry which is preliminary data.</text>
</comment>
<organism evidence="1 2">
    <name type="scientific">Camellia sinensis var. sinensis</name>
    <name type="common">China tea</name>
    <dbReference type="NCBI Taxonomy" id="542762"/>
    <lineage>
        <taxon>Eukaryota</taxon>
        <taxon>Viridiplantae</taxon>
        <taxon>Streptophyta</taxon>
        <taxon>Embryophyta</taxon>
        <taxon>Tracheophyta</taxon>
        <taxon>Spermatophyta</taxon>
        <taxon>Magnoliopsida</taxon>
        <taxon>eudicotyledons</taxon>
        <taxon>Gunneridae</taxon>
        <taxon>Pentapetalae</taxon>
        <taxon>asterids</taxon>
        <taxon>Ericales</taxon>
        <taxon>Theaceae</taxon>
        <taxon>Camellia</taxon>
    </lineage>
</organism>
<gene>
    <name evidence="1" type="ORF">TEA_024805</name>
</gene>
<keyword evidence="2" id="KW-1185">Reference proteome</keyword>